<dbReference type="OrthoDB" id="3203793at2"/>
<evidence type="ECO:0000313" key="3">
    <source>
        <dbReference type="Proteomes" id="UP000308705"/>
    </source>
</evidence>
<accession>A0A4U3MLZ5</accession>
<proteinExistence type="predicted"/>
<sequence>MFATFTAPSFGPVHGRRERDGKTLPCRPRRDDPPCVHGRLEGCRVRHGEDDSRLGQPICVDCYDYSGAVLWNAHAGELWRRFARDLLAVLARQRKATRADLRRQLRVSYAKVAEYQTRGLVHFHAVIRLDGPEGPGDPSPSWATVPLLEEAIRRTAEQVTVTATTGVRGDDGPGFTLRWGRQLDVQPVYLGAELGGMSDGKVAAYIAKYVTKGAESAGTVDRPVKQPIQIEDLRVTEPPGG</sequence>
<name>A0A4U3MLZ5_9ACTN</name>
<evidence type="ECO:0000256" key="1">
    <source>
        <dbReference type="SAM" id="MobiDB-lite"/>
    </source>
</evidence>
<keyword evidence="3" id="KW-1185">Reference proteome</keyword>
<dbReference type="InterPro" id="IPR046828">
    <property type="entry name" value="RepSA"/>
</dbReference>
<dbReference type="Pfam" id="PF20199">
    <property type="entry name" value="RepSA"/>
    <property type="match status" value="1"/>
</dbReference>
<evidence type="ECO:0008006" key="4">
    <source>
        <dbReference type="Google" id="ProtNLM"/>
    </source>
</evidence>
<protein>
    <recommendedName>
        <fullName evidence="4">Replication initiation protein</fullName>
    </recommendedName>
</protein>
<dbReference type="EMBL" id="SZQA01000003">
    <property type="protein sequence ID" value="TKK90511.1"/>
    <property type="molecule type" value="Genomic_DNA"/>
</dbReference>
<dbReference type="AlphaFoldDB" id="A0A4U3MLZ5"/>
<organism evidence="2 3">
    <name type="scientific">Herbidospora galbida</name>
    <dbReference type="NCBI Taxonomy" id="2575442"/>
    <lineage>
        <taxon>Bacteria</taxon>
        <taxon>Bacillati</taxon>
        <taxon>Actinomycetota</taxon>
        <taxon>Actinomycetes</taxon>
        <taxon>Streptosporangiales</taxon>
        <taxon>Streptosporangiaceae</taxon>
        <taxon>Herbidospora</taxon>
    </lineage>
</organism>
<dbReference type="Proteomes" id="UP000308705">
    <property type="component" value="Unassembled WGS sequence"/>
</dbReference>
<comment type="caution">
    <text evidence="2">The sequence shown here is derived from an EMBL/GenBank/DDBJ whole genome shotgun (WGS) entry which is preliminary data.</text>
</comment>
<reference evidence="2 3" key="1">
    <citation type="submission" date="2019-04" db="EMBL/GenBank/DDBJ databases">
        <title>Herbidospora sp. NEAU-GS14.nov., a novel actinomycete isolated from soil.</title>
        <authorList>
            <person name="Han L."/>
        </authorList>
    </citation>
    <scope>NUCLEOTIDE SEQUENCE [LARGE SCALE GENOMIC DNA]</scope>
    <source>
        <strain evidence="2 3">NEAU-GS14</strain>
    </source>
</reference>
<feature type="compositionally biased region" description="Basic and acidic residues" evidence="1">
    <location>
        <begin position="15"/>
        <end position="31"/>
    </location>
</feature>
<gene>
    <name evidence="2" type="ORF">FDA94_05815</name>
</gene>
<feature type="region of interest" description="Disordered" evidence="1">
    <location>
        <begin position="1"/>
        <end position="31"/>
    </location>
</feature>
<evidence type="ECO:0000313" key="2">
    <source>
        <dbReference type="EMBL" id="TKK90511.1"/>
    </source>
</evidence>